<organism evidence="2 3">
    <name type="scientific">Cyclospora cayetanensis</name>
    <dbReference type="NCBI Taxonomy" id="88456"/>
    <lineage>
        <taxon>Eukaryota</taxon>
        <taxon>Sar</taxon>
        <taxon>Alveolata</taxon>
        <taxon>Apicomplexa</taxon>
        <taxon>Conoidasida</taxon>
        <taxon>Coccidia</taxon>
        <taxon>Eucoccidiorida</taxon>
        <taxon>Eimeriorina</taxon>
        <taxon>Eimeriidae</taxon>
        <taxon>Cyclospora</taxon>
    </lineage>
</organism>
<dbReference type="AlphaFoldDB" id="A0A1D3CXZ2"/>
<dbReference type="InParanoid" id="A0A1D3CXZ2"/>
<name>A0A1D3CXZ2_9EIME</name>
<evidence type="ECO:0000256" key="1">
    <source>
        <dbReference type="SAM" id="MobiDB-lite"/>
    </source>
</evidence>
<evidence type="ECO:0000313" key="3">
    <source>
        <dbReference type="Proteomes" id="UP000095192"/>
    </source>
</evidence>
<sequence>MPELPEFAEKAQGREPSPMRSRIHLVHLERSPRTSATELLFEESVSSEATTERKPVPYPPCGQPITRE</sequence>
<keyword evidence="3" id="KW-1185">Reference proteome</keyword>
<gene>
    <name evidence="2" type="ORF">cyc_01199</name>
</gene>
<feature type="region of interest" description="Disordered" evidence="1">
    <location>
        <begin position="44"/>
        <end position="68"/>
    </location>
</feature>
<dbReference type="EMBL" id="JROU02001540">
    <property type="protein sequence ID" value="OEH76062.1"/>
    <property type="molecule type" value="Genomic_DNA"/>
</dbReference>
<accession>A0A1D3CXZ2</accession>
<dbReference type="Proteomes" id="UP000095192">
    <property type="component" value="Unassembled WGS sequence"/>
</dbReference>
<feature type="region of interest" description="Disordered" evidence="1">
    <location>
        <begin position="1"/>
        <end position="21"/>
    </location>
</feature>
<comment type="caution">
    <text evidence="2">The sequence shown here is derived from an EMBL/GenBank/DDBJ whole genome shotgun (WGS) entry which is preliminary data.</text>
</comment>
<protein>
    <submittedName>
        <fullName evidence="2">Uncharacterized protein</fullName>
    </submittedName>
</protein>
<dbReference type="VEuPathDB" id="ToxoDB:cyc_01199"/>
<proteinExistence type="predicted"/>
<evidence type="ECO:0000313" key="2">
    <source>
        <dbReference type="EMBL" id="OEH76062.1"/>
    </source>
</evidence>
<reference evidence="2 3" key="1">
    <citation type="journal article" date="2016" name="BMC Genomics">
        <title>Comparative genomics reveals Cyclospora cayetanensis possesses coccidia-like metabolism and invasion components but unique surface antigens.</title>
        <authorList>
            <person name="Liu S."/>
            <person name="Wang L."/>
            <person name="Zheng H."/>
            <person name="Xu Z."/>
            <person name="Roellig D.M."/>
            <person name="Li N."/>
            <person name="Frace M.A."/>
            <person name="Tang K."/>
            <person name="Arrowood M.J."/>
            <person name="Moss D.M."/>
            <person name="Zhang L."/>
            <person name="Feng Y."/>
            <person name="Xiao L."/>
        </authorList>
    </citation>
    <scope>NUCLEOTIDE SEQUENCE [LARGE SCALE GENOMIC DNA]</scope>
    <source>
        <strain evidence="2 3">CHN_HEN01</strain>
    </source>
</reference>